<evidence type="ECO:0000256" key="1">
    <source>
        <dbReference type="ARBA" id="ARBA00004651"/>
    </source>
</evidence>
<dbReference type="CDD" id="cd06550">
    <property type="entry name" value="TM_ABC_iron-siderophores_like"/>
    <property type="match status" value="1"/>
</dbReference>
<dbReference type="InterPro" id="IPR037294">
    <property type="entry name" value="ABC_BtuC-like"/>
</dbReference>
<evidence type="ECO:0000256" key="2">
    <source>
        <dbReference type="ARBA" id="ARBA00007935"/>
    </source>
</evidence>
<dbReference type="Pfam" id="PF01032">
    <property type="entry name" value="FecCD"/>
    <property type="match status" value="1"/>
</dbReference>
<feature type="transmembrane region" description="Helical" evidence="8">
    <location>
        <begin position="162"/>
        <end position="182"/>
    </location>
</feature>
<keyword evidence="3" id="KW-0813">Transport</keyword>
<name>A0A917EPH8_9BACI</name>
<evidence type="ECO:0000256" key="4">
    <source>
        <dbReference type="ARBA" id="ARBA00022475"/>
    </source>
</evidence>
<dbReference type="SUPFAM" id="SSF81345">
    <property type="entry name" value="ABC transporter involved in vitamin B12 uptake, BtuC"/>
    <property type="match status" value="1"/>
</dbReference>
<feature type="transmembrane region" description="Helical" evidence="8">
    <location>
        <begin position="228"/>
        <end position="246"/>
    </location>
</feature>
<evidence type="ECO:0000256" key="6">
    <source>
        <dbReference type="ARBA" id="ARBA00022989"/>
    </source>
</evidence>
<feature type="transmembrane region" description="Helical" evidence="8">
    <location>
        <begin position="69"/>
        <end position="89"/>
    </location>
</feature>
<evidence type="ECO:0000256" key="3">
    <source>
        <dbReference type="ARBA" id="ARBA00022448"/>
    </source>
</evidence>
<dbReference type="FunFam" id="1.10.3470.10:FF:000001">
    <property type="entry name" value="Vitamin B12 ABC transporter permease BtuC"/>
    <property type="match status" value="1"/>
</dbReference>
<dbReference type="AlphaFoldDB" id="A0A917EPH8"/>
<dbReference type="EMBL" id="BMFK01000001">
    <property type="protein sequence ID" value="GGE68640.1"/>
    <property type="molecule type" value="Genomic_DNA"/>
</dbReference>
<reference evidence="9" key="2">
    <citation type="submission" date="2020-09" db="EMBL/GenBank/DDBJ databases">
        <authorList>
            <person name="Sun Q."/>
            <person name="Zhou Y."/>
        </authorList>
    </citation>
    <scope>NUCLEOTIDE SEQUENCE</scope>
    <source>
        <strain evidence="9">CGMCC 1.12698</strain>
    </source>
</reference>
<feature type="transmembrane region" description="Helical" evidence="8">
    <location>
        <begin position="252"/>
        <end position="280"/>
    </location>
</feature>
<evidence type="ECO:0000313" key="9">
    <source>
        <dbReference type="EMBL" id="GGE68640.1"/>
    </source>
</evidence>
<dbReference type="GO" id="GO:0033214">
    <property type="term" value="P:siderophore-iron import into cell"/>
    <property type="evidence" value="ECO:0007669"/>
    <property type="project" value="TreeGrafter"/>
</dbReference>
<keyword evidence="5 8" id="KW-0812">Transmembrane</keyword>
<dbReference type="InterPro" id="IPR000522">
    <property type="entry name" value="ABC_transptr_permease_BtuC"/>
</dbReference>
<dbReference type="PANTHER" id="PTHR30472:SF64">
    <property type="entry name" value="IRON(3+)-HYDROXAMATE IMPORT SYSTEM PERMEASE PROTEIN FHUG"/>
    <property type="match status" value="1"/>
</dbReference>
<evidence type="ECO:0000256" key="8">
    <source>
        <dbReference type="SAM" id="Phobius"/>
    </source>
</evidence>
<accession>A0A917EPH8</accession>
<dbReference type="GO" id="GO:0005886">
    <property type="term" value="C:plasma membrane"/>
    <property type="evidence" value="ECO:0007669"/>
    <property type="project" value="UniProtKB-SubCell"/>
</dbReference>
<feature type="transmembrane region" description="Helical" evidence="8">
    <location>
        <begin position="292"/>
        <end position="315"/>
    </location>
</feature>
<keyword evidence="4" id="KW-1003">Cell membrane</keyword>
<dbReference type="Proteomes" id="UP000605259">
    <property type="component" value="Unassembled WGS sequence"/>
</dbReference>
<evidence type="ECO:0000256" key="7">
    <source>
        <dbReference type="ARBA" id="ARBA00023136"/>
    </source>
</evidence>
<dbReference type="PANTHER" id="PTHR30472">
    <property type="entry name" value="FERRIC ENTEROBACTIN TRANSPORT SYSTEM PERMEASE PROTEIN"/>
    <property type="match status" value="1"/>
</dbReference>
<keyword evidence="7 8" id="KW-0472">Membrane</keyword>
<reference evidence="9" key="1">
    <citation type="journal article" date="2014" name="Int. J. Syst. Evol. Microbiol.">
        <title>Complete genome sequence of Corynebacterium casei LMG S-19264T (=DSM 44701T), isolated from a smear-ripened cheese.</title>
        <authorList>
            <consortium name="US DOE Joint Genome Institute (JGI-PGF)"/>
            <person name="Walter F."/>
            <person name="Albersmeier A."/>
            <person name="Kalinowski J."/>
            <person name="Ruckert C."/>
        </authorList>
    </citation>
    <scope>NUCLEOTIDE SEQUENCE</scope>
    <source>
        <strain evidence="9">CGMCC 1.12698</strain>
    </source>
</reference>
<evidence type="ECO:0000313" key="10">
    <source>
        <dbReference type="Proteomes" id="UP000605259"/>
    </source>
</evidence>
<dbReference type="RefSeq" id="WP_188388067.1">
    <property type="nucleotide sequence ID" value="NZ_BMFK01000001.1"/>
</dbReference>
<sequence>MDINYVSPVEKKRKRKNSWIAVTFVIFLFASFVVSMNTGYIRLTPLEVVQTIIGNGSAKQELILFTIRLPRIIIAILVGAALAVSGCILQGMTRNALADPGILGINAGAGLVVMLFVAFMPTQNFNTVVMLPIAACLGAALTAFLIYTLSYNKEKGFSPKKLLLTGIALASGISAVTIILTLRLSPEQYQFIAIWMAGGIWGASWNFVLALLPFIVLLIPYVWRKSHVLNILNLGDALATGLGATIKKDRFILLAIAVILAGSAVSVSGGIGFVGLIAPHLVRRLVGPKHQVVIPISALVGGFFVLVADTIGRWLIQPSEIPAGIVVAVIGAPYFLYLLARTKVSS</sequence>
<comment type="similarity">
    <text evidence="2">Belongs to the binding-protein-dependent transport system permease family. FecCD subfamily.</text>
</comment>
<keyword evidence="6 8" id="KW-1133">Transmembrane helix</keyword>
<comment type="subcellular location">
    <subcellularLocation>
        <location evidence="1">Cell membrane</location>
        <topology evidence="1">Multi-pass membrane protein</topology>
    </subcellularLocation>
</comment>
<keyword evidence="10" id="KW-1185">Reference proteome</keyword>
<proteinExistence type="inferred from homology"/>
<protein>
    <submittedName>
        <fullName evidence="9">Iron ABC transporter permease</fullName>
    </submittedName>
</protein>
<comment type="caution">
    <text evidence="9">The sequence shown here is derived from an EMBL/GenBank/DDBJ whole genome shotgun (WGS) entry which is preliminary data.</text>
</comment>
<gene>
    <name evidence="9" type="ORF">GCM10007140_18390</name>
</gene>
<dbReference type="GO" id="GO:0022857">
    <property type="term" value="F:transmembrane transporter activity"/>
    <property type="evidence" value="ECO:0007669"/>
    <property type="project" value="InterPro"/>
</dbReference>
<feature type="transmembrane region" description="Helical" evidence="8">
    <location>
        <begin position="194"/>
        <end position="221"/>
    </location>
</feature>
<feature type="transmembrane region" description="Helical" evidence="8">
    <location>
        <begin position="128"/>
        <end position="150"/>
    </location>
</feature>
<organism evidence="9 10">
    <name type="scientific">Priestia taiwanensis</name>
    <dbReference type="NCBI Taxonomy" id="1347902"/>
    <lineage>
        <taxon>Bacteria</taxon>
        <taxon>Bacillati</taxon>
        <taxon>Bacillota</taxon>
        <taxon>Bacilli</taxon>
        <taxon>Bacillales</taxon>
        <taxon>Bacillaceae</taxon>
        <taxon>Priestia</taxon>
    </lineage>
</organism>
<feature type="transmembrane region" description="Helical" evidence="8">
    <location>
        <begin position="20"/>
        <end position="41"/>
    </location>
</feature>
<feature type="transmembrane region" description="Helical" evidence="8">
    <location>
        <begin position="101"/>
        <end position="122"/>
    </location>
</feature>
<evidence type="ECO:0000256" key="5">
    <source>
        <dbReference type="ARBA" id="ARBA00022692"/>
    </source>
</evidence>
<feature type="transmembrane region" description="Helical" evidence="8">
    <location>
        <begin position="321"/>
        <end position="340"/>
    </location>
</feature>
<dbReference type="Gene3D" id="1.10.3470.10">
    <property type="entry name" value="ABC transporter involved in vitamin B12 uptake, BtuC"/>
    <property type="match status" value="1"/>
</dbReference>